<reference evidence="2" key="1">
    <citation type="journal article" date="2014" name="Int. J. Syst. Evol. Microbiol.">
        <title>Complete genome sequence of Corynebacterium casei LMG S-19264T (=DSM 44701T), isolated from a smear-ripened cheese.</title>
        <authorList>
            <consortium name="US DOE Joint Genome Institute (JGI-PGF)"/>
            <person name="Walter F."/>
            <person name="Albersmeier A."/>
            <person name="Kalinowski J."/>
            <person name="Ruckert C."/>
        </authorList>
    </citation>
    <scope>NUCLEOTIDE SEQUENCE</scope>
    <source>
        <strain evidence="2">NBRC 112290</strain>
    </source>
</reference>
<protein>
    <submittedName>
        <fullName evidence="2">FAD-binding molybdopterin dehydrogenase</fullName>
    </submittedName>
</protein>
<dbReference type="PANTHER" id="PTHR42659:SF9">
    <property type="entry name" value="XANTHINE DEHYDROGENASE FAD-BINDING SUBUNIT XDHB-RELATED"/>
    <property type="match status" value="1"/>
</dbReference>
<evidence type="ECO:0000313" key="2">
    <source>
        <dbReference type="EMBL" id="GMA30141.1"/>
    </source>
</evidence>
<dbReference type="InterPro" id="IPR051312">
    <property type="entry name" value="Diverse_Substr_Oxidored"/>
</dbReference>
<evidence type="ECO:0000259" key="1">
    <source>
        <dbReference type="PROSITE" id="PS51387"/>
    </source>
</evidence>
<reference evidence="2" key="2">
    <citation type="submission" date="2023-02" db="EMBL/GenBank/DDBJ databases">
        <authorList>
            <person name="Sun Q."/>
            <person name="Mori K."/>
        </authorList>
    </citation>
    <scope>NUCLEOTIDE SEQUENCE</scope>
    <source>
        <strain evidence="2">NBRC 112290</strain>
    </source>
</reference>
<sequence length="300" mass="30903">MDVVTITSFRRARTREDLALAPGEAVMAGGTWLMSEPQPRTTGFVDLTTMGWPDVEVSEAGLRIGATCTIETLVEWARGAATPRTAALPPAPADWCALDLASRAANALLASFKIWATATVGGNVCQSFAAAAMVSFAAGLDGVAHCWAADGTDRRLPVADLITGNARNALRPGEVLRAVEIPAIALRARTSLHKIALAELGRSGAVVTGRLETPADGGGVVIGITAATRTPVLLRYDALPSADALRRDVEAAPGYYSDPLGPADWRRAVSAVLALRVREDLAGGPGSSGGAVGSGTRVAA</sequence>
<gene>
    <name evidence="2" type="ORF">GCM10025875_01330</name>
</gene>
<proteinExistence type="predicted"/>
<dbReference type="Gene3D" id="3.30.465.10">
    <property type="match status" value="1"/>
</dbReference>
<dbReference type="PROSITE" id="PS51387">
    <property type="entry name" value="FAD_PCMH"/>
    <property type="match status" value="1"/>
</dbReference>
<feature type="domain" description="FAD-binding PCMH-type" evidence="1">
    <location>
        <begin position="1"/>
        <end position="186"/>
    </location>
</feature>
<dbReference type="GO" id="GO:0016491">
    <property type="term" value="F:oxidoreductase activity"/>
    <property type="evidence" value="ECO:0007669"/>
    <property type="project" value="InterPro"/>
</dbReference>
<dbReference type="PANTHER" id="PTHR42659">
    <property type="entry name" value="XANTHINE DEHYDROGENASE SUBUNIT C-RELATED"/>
    <property type="match status" value="1"/>
</dbReference>
<dbReference type="InterPro" id="IPR016166">
    <property type="entry name" value="FAD-bd_PCMH"/>
</dbReference>
<organism evidence="2 3">
    <name type="scientific">Litorihabitans aurantiacus</name>
    <dbReference type="NCBI Taxonomy" id="1930061"/>
    <lineage>
        <taxon>Bacteria</taxon>
        <taxon>Bacillati</taxon>
        <taxon>Actinomycetota</taxon>
        <taxon>Actinomycetes</taxon>
        <taxon>Micrococcales</taxon>
        <taxon>Beutenbergiaceae</taxon>
        <taxon>Litorihabitans</taxon>
    </lineage>
</organism>
<dbReference type="SUPFAM" id="SSF56176">
    <property type="entry name" value="FAD-binding/transporter-associated domain-like"/>
    <property type="match status" value="1"/>
</dbReference>
<evidence type="ECO:0000313" key="3">
    <source>
        <dbReference type="Proteomes" id="UP001157161"/>
    </source>
</evidence>
<dbReference type="Pfam" id="PF00941">
    <property type="entry name" value="FAD_binding_5"/>
    <property type="match status" value="1"/>
</dbReference>
<comment type="caution">
    <text evidence="2">The sequence shown here is derived from an EMBL/GenBank/DDBJ whole genome shotgun (WGS) entry which is preliminary data.</text>
</comment>
<dbReference type="InterPro" id="IPR002346">
    <property type="entry name" value="Mopterin_DH_FAD-bd"/>
</dbReference>
<dbReference type="AlphaFoldDB" id="A0AA37UU27"/>
<dbReference type="InterPro" id="IPR036318">
    <property type="entry name" value="FAD-bd_PCMH-like_sf"/>
</dbReference>
<dbReference type="RefSeq" id="WP_284248608.1">
    <property type="nucleotide sequence ID" value="NZ_BSUM01000001.1"/>
</dbReference>
<name>A0AA37UU27_9MICO</name>
<accession>A0AA37UU27</accession>
<dbReference type="EMBL" id="BSUM01000001">
    <property type="protein sequence ID" value="GMA30141.1"/>
    <property type="molecule type" value="Genomic_DNA"/>
</dbReference>
<dbReference type="InterPro" id="IPR016169">
    <property type="entry name" value="FAD-bd_PCMH_sub2"/>
</dbReference>
<keyword evidence="3" id="KW-1185">Reference proteome</keyword>
<dbReference type="Proteomes" id="UP001157161">
    <property type="component" value="Unassembled WGS sequence"/>
</dbReference>
<dbReference type="GO" id="GO:0071949">
    <property type="term" value="F:FAD binding"/>
    <property type="evidence" value="ECO:0007669"/>
    <property type="project" value="InterPro"/>
</dbReference>